<accession>A0A9X2AXW7</accession>
<dbReference type="Proteomes" id="UP001139488">
    <property type="component" value="Unassembled WGS sequence"/>
</dbReference>
<evidence type="ECO:0000313" key="2">
    <source>
        <dbReference type="EMBL" id="MCJ2378896.1"/>
    </source>
</evidence>
<dbReference type="GO" id="GO:0003677">
    <property type="term" value="F:DNA binding"/>
    <property type="evidence" value="ECO:0007669"/>
    <property type="project" value="UniProtKB-KW"/>
</dbReference>
<dbReference type="RefSeq" id="WP_244359386.1">
    <property type="nucleotide sequence ID" value="NZ_JAJNNZ010000027.1"/>
</dbReference>
<reference evidence="2" key="1">
    <citation type="submission" date="2021-11" db="EMBL/GenBank/DDBJ databases">
        <title>Vibrio ZSDE26 sp. nov. and Vibrio ZSDZ34 sp. nov., isolated from coastal seawater in Qingdao.</title>
        <authorList>
            <person name="Zhang P."/>
        </authorList>
    </citation>
    <scope>NUCLEOTIDE SEQUENCE</scope>
    <source>
        <strain evidence="2">ZSDZ34</strain>
    </source>
</reference>
<dbReference type="AlphaFoldDB" id="A0A9X2AXW7"/>
<protein>
    <submittedName>
        <fullName evidence="2">DNA-binding domain-containing protein</fullName>
    </submittedName>
</protein>
<dbReference type="Pfam" id="PF09836">
    <property type="entry name" value="DUF2063"/>
    <property type="match status" value="1"/>
</dbReference>
<dbReference type="InterPro" id="IPR018640">
    <property type="entry name" value="DUF2063"/>
</dbReference>
<name>A0A9X2AXW7_9VIBR</name>
<dbReference type="Gene3D" id="1.10.150.690">
    <property type="entry name" value="DUF2063"/>
    <property type="match status" value="1"/>
</dbReference>
<keyword evidence="2" id="KW-0238">DNA-binding</keyword>
<feature type="domain" description="Putative DNA-binding" evidence="1">
    <location>
        <begin position="7"/>
        <end position="94"/>
    </location>
</feature>
<dbReference type="InterPro" id="IPR044922">
    <property type="entry name" value="DUF2063_N_sf"/>
</dbReference>
<organism evidence="2 3">
    <name type="scientific">Vibrio gelatinilyticus</name>
    <dbReference type="NCBI Taxonomy" id="2893468"/>
    <lineage>
        <taxon>Bacteria</taxon>
        <taxon>Pseudomonadati</taxon>
        <taxon>Pseudomonadota</taxon>
        <taxon>Gammaproteobacteria</taxon>
        <taxon>Vibrionales</taxon>
        <taxon>Vibrionaceae</taxon>
        <taxon>Vibrio</taxon>
    </lineage>
</organism>
<evidence type="ECO:0000259" key="1">
    <source>
        <dbReference type="Pfam" id="PF09836"/>
    </source>
</evidence>
<sequence>MTSLSKLQHSFSLALLDQGSCDELQIVSGQFSGQQRMTLYRNNYVIGLTDVMLSTYPMVEQLLGNDCFESVVRHHVLHHPPTTGNTADYGAGFAGTLNRLDNITAAAPYICDVAKLEWYIDRCHHLAPSAADELIKPLSQLAEVPDKYHGLLHLYLVQPLFVLESNYAIASLKTAMDYGNLEDVNINSAQNVVIYKHLNGNIEVQLISQATMHLIEHLARGCKLDALSPESLQQLPELLSLEIVTGFKLHNY</sequence>
<comment type="caution">
    <text evidence="2">The sequence shown here is derived from an EMBL/GenBank/DDBJ whole genome shotgun (WGS) entry which is preliminary data.</text>
</comment>
<gene>
    <name evidence="2" type="ORF">LNL84_19025</name>
</gene>
<proteinExistence type="predicted"/>
<evidence type="ECO:0000313" key="3">
    <source>
        <dbReference type="Proteomes" id="UP001139488"/>
    </source>
</evidence>
<dbReference type="EMBL" id="JAJNNZ010000027">
    <property type="protein sequence ID" value="MCJ2378896.1"/>
    <property type="molecule type" value="Genomic_DNA"/>
</dbReference>
<keyword evidence="3" id="KW-1185">Reference proteome</keyword>